<keyword evidence="3 6" id="KW-1133">Transmembrane helix</keyword>
<name>A0A5N5EGN6_9ACTN</name>
<keyword evidence="8" id="KW-1185">Reference proteome</keyword>
<evidence type="ECO:0000256" key="6">
    <source>
        <dbReference type="SAM" id="Phobius"/>
    </source>
</evidence>
<protein>
    <submittedName>
        <fullName evidence="7">Hemolysin III family protein</fullName>
    </submittedName>
</protein>
<dbReference type="RefSeq" id="WP_151512157.1">
    <property type="nucleotide sequence ID" value="NZ_JBMVCA010000017.1"/>
</dbReference>
<feature type="transmembrane region" description="Helical" evidence="6">
    <location>
        <begin position="108"/>
        <end position="127"/>
    </location>
</feature>
<dbReference type="Proteomes" id="UP000326907">
    <property type="component" value="Unassembled WGS sequence"/>
</dbReference>
<dbReference type="InterPro" id="IPR004254">
    <property type="entry name" value="AdipoR/HlyIII-related"/>
</dbReference>
<evidence type="ECO:0000256" key="1">
    <source>
        <dbReference type="ARBA" id="ARBA00004141"/>
    </source>
</evidence>
<reference evidence="7 8" key="1">
    <citation type="submission" date="2019-09" db="EMBL/GenBank/DDBJ databases">
        <authorList>
            <person name="Liu P."/>
        </authorList>
    </citation>
    <scope>NUCLEOTIDE SEQUENCE [LARGE SCALE GENOMIC DNA]</scope>
    <source>
        <strain evidence="7 8">TRM68085</strain>
    </source>
</reference>
<feature type="binding site" evidence="5">
    <location>
        <position position="65"/>
    </location>
    <ligand>
        <name>Zn(2+)</name>
        <dbReference type="ChEBI" id="CHEBI:29105"/>
    </ligand>
</feature>
<evidence type="ECO:0000256" key="4">
    <source>
        <dbReference type="ARBA" id="ARBA00023136"/>
    </source>
</evidence>
<keyword evidence="5" id="KW-0479">Metal-binding</keyword>
<evidence type="ECO:0000313" key="7">
    <source>
        <dbReference type="EMBL" id="KAB2589976.1"/>
    </source>
</evidence>
<evidence type="ECO:0000313" key="8">
    <source>
        <dbReference type="Proteomes" id="UP000326907"/>
    </source>
</evidence>
<dbReference type="AlphaFoldDB" id="A0A5N5EGN6"/>
<dbReference type="GO" id="GO:0016020">
    <property type="term" value="C:membrane"/>
    <property type="evidence" value="ECO:0007669"/>
    <property type="project" value="UniProtKB-SubCell"/>
</dbReference>
<dbReference type="GO" id="GO:0046872">
    <property type="term" value="F:metal ion binding"/>
    <property type="evidence" value="ECO:0007669"/>
    <property type="project" value="UniProtKB-KW"/>
</dbReference>
<keyword evidence="2 6" id="KW-0812">Transmembrane</keyword>
<accession>A0A5N5EGN6</accession>
<feature type="transmembrane region" description="Helical" evidence="6">
    <location>
        <begin position="133"/>
        <end position="151"/>
    </location>
</feature>
<feature type="transmembrane region" description="Helical" evidence="6">
    <location>
        <begin position="44"/>
        <end position="64"/>
    </location>
</feature>
<dbReference type="Pfam" id="PF03006">
    <property type="entry name" value="HlyIII"/>
    <property type="match status" value="1"/>
</dbReference>
<feature type="binding site" evidence="5">
    <location>
        <position position="198"/>
    </location>
    <ligand>
        <name>Zn(2+)</name>
        <dbReference type="ChEBI" id="CHEBI:29105"/>
    </ligand>
</feature>
<feature type="transmembrane region" description="Helical" evidence="6">
    <location>
        <begin position="84"/>
        <end position="101"/>
    </location>
</feature>
<feature type="transmembrane region" description="Helical" evidence="6">
    <location>
        <begin position="158"/>
        <end position="181"/>
    </location>
</feature>
<keyword evidence="4 6" id="KW-0472">Membrane</keyword>
<evidence type="ECO:0000256" key="3">
    <source>
        <dbReference type="ARBA" id="ARBA00022989"/>
    </source>
</evidence>
<dbReference type="PANTHER" id="PTHR20855">
    <property type="entry name" value="ADIPOR/PROGESTIN RECEPTOR-RELATED"/>
    <property type="match status" value="1"/>
</dbReference>
<comment type="caution">
    <text evidence="7">The sequence shown here is derived from an EMBL/GenBank/DDBJ whole genome shotgun (WGS) entry which is preliminary data.</text>
</comment>
<feature type="transmembrane region" description="Helical" evidence="6">
    <location>
        <begin position="17"/>
        <end position="37"/>
    </location>
</feature>
<gene>
    <name evidence="7" type="ORF">F5983_24030</name>
</gene>
<dbReference type="EMBL" id="VYUA01000024">
    <property type="protein sequence ID" value="KAB2589976.1"/>
    <property type="molecule type" value="Genomic_DNA"/>
</dbReference>
<feature type="binding site" evidence="5">
    <location>
        <position position="194"/>
    </location>
    <ligand>
        <name>Zn(2+)</name>
        <dbReference type="ChEBI" id="CHEBI:29105"/>
    </ligand>
</feature>
<evidence type="ECO:0000256" key="2">
    <source>
        <dbReference type="ARBA" id="ARBA00022692"/>
    </source>
</evidence>
<comment type="subcellular location">
    <subcellularLocation>
        <location evidence="1">Membrane</location>
        <topology evidence="1">Multi-pass membrane protein</topology>
    </subcellularLocation>
</comment>
<feature type="transmembrane region" description="Helical" evidence="6">
    <location>
        <begin position="196"/>
        <end position="216"/>
    </location>
</feature>
<proteinExistence type="predicted"/>
<sequence>MEQAVDLVEPVKPRLRGWLHAGMVPASLIAGIALIWLARTPQAAWACTVYAVTAWLLFGTSAIYHRGTWGPLGEALLRRLDHANIFLIIAGTCTPLAVLLLPPNDRSVLLWTVWAGALAGIAFRVLWVGAPRWLYTPCYLALGWAPVWYLADFLHTGGAAVLTLIVVGGLLYSAGAMVYALQRPDPSPRWFGFHEVFHALTVAAFTVHYIAILLAAC</sequence>
<keyword evidence="5" id="KW-0862">Zinc</keyword>
<organism evidence="7 8">
    <name type="scientific">Streptomyces arboris</name>
    <dbReference type="NCBI Taxonomy" id="2600619"/>
    <lineage>
        <taxon>Bacteria</taxon>
        <taxon>Bacillati</taxon>
        <taxon>Actinomycetota</taxon>
        <taxon>Actinomycetes</taxon>
        <taxon>Kitasatosporales</taxon>
        <taxon>Streptomycetaceae</taxon>
        <taxon>Streptomyces</taxon>
    </lineage>
</organism>
<dbReference type="PANTHER" id="PTHR20855:SF3">
    <property type="entry name" value="LD03007P"/>
    <property type="match status" value="1"/>
</dbReference>
<evidence type="ECO:0000256" key="5">
    <source>
        <dbReference type="PIRSR" id="PIRSR604254-1"/>
    </source>
</evidence>